<dbReference type="InterPro" id="IPR057727">
    <property type="entry name" value="WCX_dom"/>
</dbReference>
<protein>
    <submittedName>
        <fullName evidence="3">Uncharacterized protein</fullName>
    </submittedName>
</protein>
<evidence type="ECO:0000259" key="2">
    <source>
        <dbReference type="Pfam" id="PF25583"/>
    </source>
</evidence>
<sequence>MTEKKPKKLYMHYILEVLKKHTDEEHRISQQKIADLVFEDYGVKIDRKTVRHNLSMLLEADYPLVHTEHHRTNKCGAHENIMTDWYFQRVHKWDESELCVMIDSLLFSNYLPKNQCDRLVMKIAEMGEEDFLKRVKTMTSTVGRSGVNKSLFYTISLLNEAAIDKKQVQFRYCDFGTDFKLHPRTDDNGEKKLYTVSPYKLLSLNGRYYMLGNPKERYGVSVFRADRITDISITDEKAVSVRSLKGFENGIDLGDYVREHPNMWAGEVGLCRFRCQQYLMNDIVDWFGTSAGITTFKDGSMEVRVRVSEDAMLHWAIQYADQVEVLFPESLRMKIGKTLREVADRYK</sequence>
<dbReference type="InterPro" id="IPR026881">
    <property type="entry name" value="WYL_dom"/>
</dbReference>
<evidence type="ECO:0000259" key="1">
    <source>
        <dbReference type="Pfam" id="PF13280"/>
    </source>
</evidence>
<dbReference type="PROSITE" id="PS52050">
    <property type="entry name" value="WYL"/>
    <property type="match status" value="1"/>
</dbReference>
<keyword evidence="3" id="KW-0614">Plasmid</keyword>
<dbReference type="PANTHER" id="PTHR34580:SF1">
    <property type="entry name" value="PROTEIN PAFC"/>
    <property type="match status" value="1"/>
</dbReference>
<feature type="domain" description="WYL" evidence="1">
    <location>
        <begin position="155"/>
        <end position="232"/>
    </location>
</feature>
<dbReference type="Pfam" id="PF13280">
    <property type="entry name" value="WYL"/>
    <property type="match status" value="1"/>
</dbReference>
<name>E6UKA9_RUMA7</name>
<dbReference type="AlphaFoldDB" id="E6UKA9"/>
<dbReference type="InterPro" id="IPR051534">
    <property type="entry name" value="CBASS_pafABC_assoc_protein"/>
</dbReference>
<dbReference type="KEGG" id="ral:Rumal_3667"/>
<evidence type="ECO:0000313" key="4">
    <source>
        <dbReference type="Proteomes" id="UP000006919"/>
    </source>
</evidence>
<dbReference type="Pfam" id="PF25583">
    <property type="entry name" value="WCX"/>
    <property type="match status" value="1"/>
</dbReference>
<dbReference type="PANTHER" id="PTHR34580">
    <property type="match status" value="1"/>
</dbReference>
<accession>E6UKA9</accession>
<dbReference type="Proteomes" id="UP000006919">
    <property type="component" value="Plasmid pRUMAL01"/>
</dbReference>
<dbReference type="RefSeq" id="WP_013483653.1">
    <property type="nucleotide sequence ID" value="NC_014824.1"/>
</dbReference>
<evidence type="ECO:0000313" key="3">
    <source>
        <dbReference type="EMBL" id="ADU24105.1"/>
    </source>
</evidence>
<dbReference type="HOGENOM" id="CLU_053686_1_0_9"/>
<proteinExistence type="predicted"/>
<dbReference type="OrthoDB" id="9772503at2"/>
<gene>
    <name evidence="3" type="ordered locus">Rumal_3667</name>
</gene>
<geneLocation type="plasmid" evidence="3 4">
    <name>pRUMAL01</name>
</geneLocation>
<dbReference type="eggNOG" id="COG2378">
    <property type="taxonomic scope" value="Bacteria"/>
</dbReference>
<reference evidence="4" key="1">
    <citation type="journal article" date="2011" name="J. Bacteriol.">
        <title>Complete genome of the cellulolytic ruminal bacterium Ruminococcus albus 7.</title>
        <authorList>
            <person name="Suen G."/>
            <person name="Stevenson D.M."/>
            <person name="Bruce D.C."/>
            <person name="Chertkov O."/>
            <person name="Copeland A."/>
            <person name="Cheng J.F."/>
            <person name="Detter C."/>
            <person name="Detter J.C."/>
            <person name="Goodwin L.A."/>
            <person name="Han C.S."/>
            <person name="Hauser L.J."/>
            <person name="Ivanova N.N."/>
            <person name="Kyrpides N.C."/>
            <person name="Land M.L."/>
            <person name="Lapidus A."/>
            <person name="Lucas S."/>
            <person name="Ovchinnikova G."/>
            <person name="Pitluck S."/>
            <person name="Tapia R."/>
            <person name="Woyke T."/>
            <person name="Boyum J."/>
            <person name="Mead D."/>
            <person name="Weimer P.J."/>
        </authorList>
    </citation>
    <scope>NUCLEOTIDE SEQUENCE [LARGE SCALE GENOMIC DNA]</scope>
    <source>
        <strain evidence="4">ATCC 27210 / DSM 20455 / JCM 14654 / NCDO 2250 / 7</strain>
        <plasmid evidence="4">pRUMAL01</plasmid>
    </source>
</reference>
<organism evidence="3 4">
    <name type="scientific">Ruminococcus albus (strain ATCC 27210 / DSM 20455 / JCM 14654 / NCDO 2250 / 7)</name>
    <dbReference type="NCBI Taxonomy" id="697329"/>
    <lineage>
        <taxon>Bacteria</taxon>
        <taxon>Bacillati</taxon>
        <taxon>Bacillota</taxon>
        <taxon>Clostridia</taxon>
        <taxon>Eubacteriales</taxon>
        <taxon>Oscillospiraceae</taxon>
        <taxon>Ruminococcus</taxon>
    </lineage>
</organism>
<feature type="domain" description="WCX" evidence="2">
    <location>
        <begin position="282"/>
        <end position="343"/>
    </location>
</feature>
<dbReference type="EMBL" id="CP002404">
    <property type="protein sequence ID" value="ADU24105.1"/>
    <property type="molecule type" value="Genomic_DNA"/>
</dbReference>